<reference evidence="7 8" key="1">
    <citation type="journal article" date="2015" name="Nature">
        <title>rRNA introns, odd ribosomes, and small enigmatic genomes across a large radiation of phyla.</title>
        <authorList>
            <person name="Brown C.T."/>
            <person name="Hug L.A."/>
            <person name="Thomas B.C."/>
            <person name="Sharon I."/>
            <person name="Castelle C.J."/>
            <person name="Singh A."/>
            <person name="Wilkins M.J."/>
            <person name="Williams K.H."/>
            <person name="Banfield J.F."/>
        </authorList>
    </citation>
    <scope>NUCLEOTIDE SEQUENCE [LARGE SCALE GENOMIC DNA]</scope>
</reference>
<dbReference type="InterPro" id="IPR009060">
    <property type="entry name" value="UBA-like_sf"/>
</dbReference>
<dbReference type="PANTHER" id="PTHR11741:SF0">
    <property type="entry name" value="ELONGATION FACTOR TS, MITOCHONDRIAL"/>
    <property type="match status" value="1"/>
</dbReference>
<dbReference type="Gene3D" id="1.10.286.20">
    <property type="match status" value="1"/>
</dbReference>
<dbReference type="HAMAP" id="MF_00050">
    <property type="entry name" value="EF_Ts"/>
    <property type="match status" value="1"/>
</dbReference>
<comment type="function">
    <text evidence="5">Associates with the EF-Tu.GDP complex and induces the exchange of GDP to GTP. It remains bound to the aminoacyl-tRNA.EF-Tu.GTP complex up to the GTP hydrolysis stage on the ribosome.</text>
</comment>
<dbReference type="PANTHER" id="PTHR11741">
    <property type="entry name" value="ELONGATION FACTOR TS"/>
    <property type="match status" value="1"/>
</dbReference>
<name>A0A0G1PHF1_9BACT</name>
<organism evidence="7 8">
    <name type="scientific">Candidatus Giovannonibacteria bacterium GW2011_GWA2_45_21</name>
    <dbReference type="NCBI Taxonomy" id="1618649"/>
    <lineage>
        <taxon>Bacteria</taxon>
        <taxon>Candidatus Giovannoniibacteriota</taxon>
    </lineage>
</organism>
<dbReference type="InterPro" id="IPR014039">
    <property type="entry name" value="Transl_elong_EFTs/EF1B_dimer"/>
</dbReference>
<evidence type="ECO:0000256" key="4">
    <source>
        <dbReference type="ARBA" id="ARBA00022917"/>
    </source>
</evidence>
<keyword evidence="4 5" id="KW-0648">Protein biosynthesis</keyword>
<dbReference type="GO" id="GO:0005737">
    <property type="term" value="C:cytoplasm"/>
    <property type="evidence" value="ECO:0007669"/>
    <property type="project" value="UniProtKB-SubCell"/>
</dbReference>
<dbReference type="InterPro" id="IPR036402">
    <property type="entry name" value="EF-Ts_dimer_sf"/>
</dbReference>
<dbReference type="Pfam" id="PF00889">
    <property type="entry name" value="EF_TS"/>
    <property type="match status" value="1"/>
</dbReference>
<evidence type="ECO:0000259" key="6">
    <source>
        <dbReference type="Pfam" id="PF00889"/>
    </source>
</evidence>
<dbReference type="Proteomes" id="UP000034696">
    <property type="component" value="Unassembled WGS sequence"/>
</dbReference>
<gene>
    <name evidence="5" type="primary">tsf</name>
    <name evidence="7" type="ORF">UX06_C0007G0003</name>
</gene>
<protein>
    <recommendedName>
        <fullName evidence="2 5">Elongation factor Ts</fullName>
        <shortName evidence="5">EF-Ts</shortName>
    </recommendedName>
</protein>
<dbReference type="SUPFAM" id="SSF54713">
    <property type="entry name" value="Elongation factor Ts (EF-Ts), dimerisation domain"/>
    <property type="match status" value="1"/>
</dbReference>
<feature type="domain" description="Translation elongation factor EFTs/EF1B dimerisation" evidence="6">
    <location>
        <begin position="53"/>
        <end position="195"/>
    </location>
</feature>
<evidence type="ECO:0000256" key="1">
    <source>
        <dbReference type="ARBA" id="ARBA00005532"/>
    </source>
</evidence>
<evidence type="ECO:0000256" key="3">
    <source>
        <dbReference type="ARBA" id="ARBA00022768"/>
    </source>
</evidence>
<evidence type="ECO:0000313" key="7">
    <source>
        <dbReference type="EMBL" id="KKU04848.1"/>
    </source>
</evidence>
<feature type="region of interest" description="Involved in Mg(2+) ion dislocation from EF-Tu" evidence="5">
    <location>
        <begin position="80"/>
        <end position="83"/>
    </location>
</feature>
<evidence type="ECO:0000256" key="5">
    <source>
        <dbReference type="HAMAP-Rule" id="MF_00050"/>
    </source>
</evidence>
<dbReference type="SUPFAM" id="SSF46934">
    <property type="entry name" value="UBA-like"/>
    <property type="match status" value="1"/>
</dbReference>
<comment type="similarity">
    <text evidence="1 5">Belongs to the EF-Ts family.</text>
</comment>
<dbReference type="Gene3D" id="1.10.8.10">
    <property type="entry name" value="DNA helicase RuvA subunit, C-terminal domain"/>
    <property type="match status" value="1"/>
</dbReference>
<dbReference type="Gene3D" id="3.30.479.20">
    <property type="entry name" value="Elongation factor Ts, dimerisation domain"/>
    <property type="match status" value="1"/>
</dbReference>
<keyword evidence="5" id="KW-0963">Cytoplasm</keyword>
<dbReference type="AlphaFoldDB" id="A0A0G1PHF1"/>
<dbReference type="EMBL" id="LCKT01000007">
    <property type="protein sequence ID" value="KKU04848.1"/>
    <property type="molecule type" value="Genomic_DNA"/>
</dbReference>
<dbReference type="FunFam" id="1.10.8.10:FF:000001">
    <property type="entry name" value="Elongation factor Ts"/>
    <property type="match status" value="1"/>
</dbReference>
<sequence length="197" mass="21681">MVTNEQIKNLREQTGVSVMQCKKALEEAKGDIEKAILILRKKSGDIAAKKKDRTLGAGVISSYIHSNAGVGALVELLSETDFVSGNEEFRKIAHDLAMHITAASPEFLARADISENELKKVSELFAEEIKGNPKGKSAAISEKILKGKIDAYFKERVLLEQSFIKNSDLTIQDLLDGAIQKFGEKIAIGRFSRFSIK</sequence>
<keyword evidence="3 5" id="KW-0251">Elongation factor</keyword>
<accession>A0A0G1PHF1</accession>
<dbReference type="InterPro" id="IPR001816">
    <property type="entry name" value="Transl_elong_EFTs/EF1B"/>
</dbReference>
<comment type="caution">
    <text evidence="7">The sequence shown here is derived from an EMBL/GenBank/DDBJ whole genome shotgun (WGS) entry which is preliminary data.</text>
</comment>
<dbReference type="CDD" id="cd14275">
    <property type="entry name" value="UBA_EF-Ts"/>
    <property type="match status" value="1"/>
</dbReference>
<evidence type="ECO:0000313" key="8">
    <source>
        <dbReference type="Proteomes" id="UP000034696"/>
    </source>
</evidence>
<proteinExistence type="inferred from homology"/>
<dbReference type="GO" id="GO:0003746">
    <property type="term" value="F:translation elongation factor activity"/>
    <property type="evidence" value="ECO:0007669"/>
    <property type="project" value="UniProtKB-UniRule"/>
</dbReference>
<evidence type="ECO:0000256" key="2">
    <source>
        <dbReference type="ARBA" id="ARBA00016956"/>
    </source>
</evidence>
<comment type="subcellular location">
    <subcellularLocation>
        <location evidence="5">Cytoplasm</location>
    </subcellularLocation>
</comment>